<reference evidence="3" key="1">
    <citation type="submission" date="2016-06" db="UniProtKB">
        <authorList>
            <consortium name="WormBaseParasite"/>
        </authorList>
    </citation>
    <scope>IDENTIFICATION</scope>
</reference>
<sequence length="38" mass="4444">MDSRSGEELETISQHQIYNFNEKPEECGSRQPFPECKV</sequence>
<dbReference type="WBParaSite" id="OFLC_0001411501-mRNA-1">
    <property type="protein sequence ID" value="OFLC_0001411501-mRNA-1"/>
    <property type="gene ID" value="OFLC_0001411501"/>
</dbReference>
<organism evidence="3">
    <name type="scientific">Onchocerca flexuosa</name>
    <dbReference type="NCBI Taxonomy" id="387005"/>
    <lineage>
        <taxon>Eukaryota</taxon>
        <taxon>Metazoa</taxon>
        <taxon>Ecdysozoa</taxon>
        <taxon>Nematoda</taxon>
        <taxon>Chromadorea</taxon>
        <taxon>Rhabditida</taxon>
        <taxon>Spirurina</taxon>
        <taxon>Spiruromorpha</taxon>
        <taxon>Filarioidea</taxon>
        <taxon>Onchocercidae</taxon>
        <taxon>Onchocerca</taxon>
    </lineage>
</organism>
<reference evidence="1 2" key="2">
    <citation type="submission" date="2018-11" db="EMBL/GenBank/DDBJ databases">
        <authorList>
            <consortium name="Pathogen Informatics"/>
        </authorList>
    </citation>
    <scope>NUCLEOTIDE SEQUENCE [LARGE SCALE GENOMIC DNA]</scope>
</reference>
<evidence type="ECO:0000313" key="1">
    <source>
        <dbReference type="EMBL" id="VDP15516.1"/>
    </source>
</evidence>
<evidence type="ECO:0000313" key="3">
    <source>
        <dbReference type="WBParaSite" id="OFLC_0001411501-mRNA-1"/>
    </source>
</evidence>
<gene>
    <name evidence="1" type="ORF">OFLC_LOCUS14107</name>
</gene>
<protein>
    <submittedName>
        <fullName evidence="1 3">Uncharacterized protein</fullName>
    </submittedName>
</protein>
<evidence type="ECO:0000313" key="2">
    <source>
        <dbReference type="Proteomes" id="UP000267606"/>
    </source>
</evidence>
<name>A0A183I2Z5_9BILA</name>
<dbReference type="AlphaFoldDB" id="A0A183I2Z5"/>
<proteinExistence type="predicted"/>
<dbReference type="Proteomes" id="UP000267606">
    <property type="component" value="Unassembled WGS sequence"/>
</dbReference>
<dbReference type="EMBL" id="UZAJ01040603">
    <property type="protein sequence ID" value="VDP15516.1"/>
    <property type="molecule type" value="Genomic_DNA"/>
</dbReference>
<keyword evidence="2" id="KW-1185">Reference proteome</keyword>
<accession>A0A183I2Z5</accession>